<protein>
    <submittedName>
        <fullName evidence="2">Uncharacterized protein</fullName>
    </submittedName>
</protein>
<evidence type="ECO:0000256" key="1">
    <source>
        <dbReference type="SAM" id="MobiDB-lite"/>
    </source>
</evidence>
<comment type="caution">
    <text evidence="2">The sequence shown here is derived from an EMBL/GenBank/DDBJ whole genome shotgun (WGS) entry which is preliminary data.</text>
</comment>
<reference evidence="2" key="2">
    <citation type="submission" date="2020-09" db="EMBL/GenBank/DDBJ databases">
        <authorList>
            <person name="Sun Q."/>
            <person name="Ohkuma M."/>
        </authorList>
    </citation>
    <scope>NUCLEOTIDE SEQUENCE</scope>
    <source>
        <strain evidence="2">JCM 4637</strain>
    </source>
</reference>
<evidence type="ECO:0000313" key="3">
    <source>
        <dbReference type="Proteomes" id="UP000638353"/>
    </source>
</evidence>
<dbReference type="EMBL" id="BMVC01000024">
    <property type="protein sequence ID" value="GHD15979.1"/>
    <property type="molecule type" value="Genomic_DNA"/>
</dbReference>
<dbReference type="AlphaFoldDB" id="A0A918X711"/>
<name>A0A918X711_9ACTN</name>
<dbReference type="Proteomes" id="UP000638353">
    <property type="component" value="Unassembled WGS sequence"/>
</dbReference>
<gene>
    <name evidence="2" type="ORF">GCM10010334_76560</name>
</gene>
<proteinExistence type="predicted"/>
<accession>A0A918X711</accession>
<organism evidence="2 3">
    <name type="scientific">Streptomyces finlayi</name>
    <dbReference type="NCBI Taxonomy" id="67296"/>
    <lineage>
        <taxon>Bacteria</taxon>
        <taxon>Bacillati</taxon>
        <taxon>Actinomycetota</taxon>
        <taxon>Actinomycetes</taxon>
        <taxon>Kitasatosporales</taxon>
        <taxon>Streptomycetaceae</taxon>
        <taxon>Streptomyces</taxon>
    </lineage>
</organism>
<sequence>MPPPGRRCCRNATAADAPTGGYGAAWINWRMPPTRALYERMITKHGGPAPTRYCMSCRDIARRARREGWIVRPGHWPSWGAHTTGSVWRAHCHCARCLTFVTIGALGTVADPQGRAVPGALAACTTSPICEGPRQVPYEERPFAWWRRLIAEQGHAILDNRPCAGLWPEGVRHDDAFLCETGFAASDDTNSGEAPAPDLTGLPRHTARAAHAPYAQGQSG</sequence>
<reference evidence="2" key="1">
    <citation type="journal article" date="2014" name="Int. J. Syst. Evol. Microbiol.">
        <title>Complete genome sequence of Corynebacterium casei LMG S-19264T (=DSM 44701T), isolated from a smear-ripened cheese.</title>
        <authorList>
            <consortium name="US DOE Joint Genome Institute (JGI-PGF)"/>
            <person name="Walter F."/>
            <person name="Albersmeier A."/>
            <person name="Kalinowski J."/>
            <person name="Ruckert C."/>
        </authorList>
    </citation>
    <scope>NUCLEOTIDE SEQUENCE</scope>
    <source>
        <strain evidence="2">JCM 4637</strain>
    </source>
</reference>
<feature type="region of interest" description="Disordered" evidence="1">
    <location>
        <begin position="188"/>
        <end position="220"/>
    </location>
</feature>
<evidence type="ECO:0000313" key="2">
    <source>
        <dbReference type="EMBL" id="GHD15979.1"/>
    </source>
</evidence>